<evidence type="ECO:0000256" key="3">
    <source>
        <dbReference type="ARBA" id="ARBA00013365"/>
    </source>
</evidence>
<dbReference type="AlphaFoldDB" id="A0A133KF10"/>
<dbReference type="PANTHER" id="PTHR30337:SF0">
    <property type="entry name" value="NUCLEASE SBCCD SUBUNIT D"/>
    <property type="match status" value="1"/>
</dbReference>
<dbReference type="STRING" id="33036.HMPREF3200_00949"/>
<dbReference type="Pfam" id="PF00149">
    <property type="entry name" value="Metallophos"/>
    <property type="match status" value="1"/>
</dbReference>
<feature type="domain" description="Calcineurin-like phosphoesterase" evidence="8">
    <location>
        <begin position="1"/>
        <end position="215"/>
    </location>
</feature>
<keyword evidence="5 7" id="KW-0378">Hydrolase</keyword>
<dbReference type="PATRIC" id="fig|33036.3.peg.941"/>
<protein>
    <recommendedName>
        <fullName evidence="3 7">Nuclease SbcCD subunit D</fullName>
    </recommendedName>
</protein>
<reference evidence="11" key="1">
    <citation type="submission" date="2016-01" db="EMBL/GenBank/DDBJ databases">
        <authorList>
            <person name="Mitreva M."/>
            <person name="Pepin K.H."/>
            <person name="Mihindukulasuriya K.A."/>
            <person name="Fulton R."/>
            <person name="Fronick C."/>
            <person name="O'Laughlin M."/>
            <person name="Miner T."/>
            <person name="Herter B."/>
            <person name="Rosa B.A."/>
            <person name="Cordes M."/>
            <person name="Tomlinson C."/>
            <person name="Wollam A."/>
            <person name="Palsikar V.B."/>
            <person name="Mardis E.R."/>
            <person name="Wilson R.K."/>
        </authorList>
    </citation>
    <scope>NUCLEOTIDE SEQUENCE [LARGE SCALE GENOMIC DNA]</scope>
    <source>
        <strain evidence="11">MJR8151</strain>
    </source>
</reference>
<dbReference type="InterPro" id="IPR004593">
    <property type="entry name" value="SbcD"/>
</dbReference>
<dbReference type="GO" id="GO:0004519">
    <property type="term" value="F:endonuclease activity"/>
    <property type="evidence" value="ECO:0007669"/>
    <property type="project" value="UniProtKB-KW"/>
</dbReference>
<keyword evidence="6 7" id="KW-0269">Exonuclease</keyword>
<evidence type="ECO:0000256" key="6">
    <source>
        <dbReference type="ARBA" id="ARBA00022839"/>
    </source>
</evidence>
<comment type="function">
    <text evidence="7">SbcCD cleaves DNA hairpin structures. These structures can inhibit DNA replication and are intermediates in certain DNA recombination reactions. The complex acts as a 3'-&gt;5' double strand exonuclease that can open hairpins. It also has a 5' single-strand endonuclease activity.</text>
</comment>
<dbReference type="InterPro" id="IPR041796">
    <property type="entry name" value="Mre11_N"/>
</dbReference>
<dbReference type="GO" id="GO:0006260">
    <property type="term" value="P:DNA replication"/>
    <property type="evidence" value="ECO:0007669"/>
    <property type="project" value="UniProtKB-KW"/>
</dbReference>
<gene>
    <name evidence="7" type="primary">sbcD</name>
    <name evidence="10" type="ORF">HMPREF3200_00949</name>
</gene>
<keyword evidence="7" id="KW-0235">DNA replication</keyword>
<feature type="domain" description="Nuclease SbcCD subunit D C-terminal" evidence="9">
    <location>
        <begin position="264"/>
        <end position="345"/>
    </location>
</feature>
<dbReference type="Proteomes" id="UP000070383">
    <property type="component" value="Unassembled WGS sequence"/>
</dbReference>
<comment type="similarity">
    <text evidence="1 7">Belongs to the SbcD family.</text>
</comment>
<keyword evidence="7" id="KW-0255">Endonuclease</keyword>
<dbReference type="Gene3D" id="3.60.21.10">
    <property type="match status" value="1"/>
</dbReference>
<dbReference type="InterPro" id="IPR029052">
    <property type="entry name" value="Metallo-depent_PP-like"/>
</dbReference>
<evidence type="ECO:0000256" key="4">
    <source>
        <dbReference type="ARBA" id="ARBA00022722"/>
    </source>
</evidence>
<evidence type="ECO:0000256" key="5">
    <source>
        <dbReference type="ARBA" id="ARBA00022801"/>
    </source>
</evidence>
<dbReference type="Pfam" id="PF12320">
    <property type="entry name" value="SbcD_C"/>
    <property type="match status" value="1"/>
</dbReference>
<evidence type="ECO:0000259" key="8">
    <source>
        <dbReference type="Pfam" id="PF00149"/>
    </source>
</evidence>
<comment type="caution">
    <text evidence="10">The sequence shown here is derived from an EMBL/GenBank/DDBJ whole genome shotgun (WGS) entry which is preliminary data.</text>
</comment>
<keyword evidence="4 7" id="KW-0540">Nuclease</keyword>
<dbReference type="OrthoDB" id="9773856at2"/>
<dbReference type="CDD" id="cd00840">
    <property type="entry name" value="MPP_Mre11_N"/>
    <property type="match status" value="1"/>
</dbReference>
<evidence type="ECO:0000313" key="11">
    <source>
        <dbReference type="Proteomes" id="UP000070383"/>
    </source>
</evidence>
<dbReference type="GO" id="GO:0006310">
    <property type="term" value="P:DNA recombination"/>
    <property type="evidence" value="ECO:0007669"/>
    <property type="project" value="UniProtKB-KW"/>
</dbReference>
<evidence type="ECO:0000313" key="10">
    <source>
        <dbReference type="EMBL" id="KWZ78149.1"/>
    </source>
</evidence>
<dbReference type="InterPro" id="IPR050535">
    <property type="entry name" value="DNA_Repair-Maintenance_Comp"/>
</dbReference>
<evidence type="ECO:0000256" key="2">
    <source>
        <dbReference type="ARBA" id="ARBA00011322"/>
    </source>
</evidence>
<evidence type="ECO:0000259" key="9">
    <source>
        <dbReference type="Pfam" id="PF12320"/>
    </source>
</evidence>
<dbReference type="PANTHER" id="PTHR30337">
    <property type="entry name" value="COMPONENT OF ATP-DEPENDENT DSDNA EXONUCLEASE"/>
    <property type="match status" value="1"/>
</dbReference>
<evidence type="ECO:0000256" key="7">
    <source>
        <dbReference type="RuleBase" id="RU363069"/>
    </source>
</evidence>
<organism evidence="10 11">
    <name type="scientific">Anaerococcus tetradius</name>
    <dbReference type="NCBI Taxonomy" id="33036"/>
    <lineage>
        <taxon>Bacteria</taxon>
        <taxon>Bacillati</taxon>
        <taxon>Bacillota</taxon>
        <taxon>Tissierellia</taxon>
        <taxon>Tissierellales</taxon>
        <taxon>Peptoniphilaceae</taxon>
        <taxon>Anaerococcus</taxon>
    </lineage>
</organism>
<sequence length="370" mass="43072">MRLIHLSDLHLGKNIGSYSLIEEQKFALDEIISIIKKEEVDLVMIAGDIFDTTIPSAEALDLYSNFLEEVVFDLKKKVLAISGNHDSSKRLDINKRFYRSNNYYLISEYEKSPLTFEDEYGKVNFYLIPFISINKARTIFDPSIDNFTDLYKFALKDIGYEDRNVLISHCYASSMKEDKEAYDDGQKPLTIGGYDMMDASVFEKFDYVALGHLHRAHFVLDPKIRYAGTFMKYSFDEENQSKSVTLVDLKEKAEIRKIDLPLLRDFEVRRGLFEDLLREKSTDSYIKFILEDSSIIENAMAKVKEKFPRAVSISYANKLALTREDSLDIDLENKDILELFSDFYKFKMDEDLKDKDKEVIKRIIACDQED</sequence>
<dbReference type="RefSeq" id="WP_060929352.1">
    <property type="nucleotide sequence ID" value="NZ_CAMXZL010000023.1"/>
</dbReference>
<dbReference type="EMBL" id="LRPM01000033">
    <property type="protein sequence ID" value="KWZ78149.1"/>
    <property type="molecule type" value="Genomic_DNA"/>
</dbReference>
<dbReference type="InterPro" id="IPR004843">
    <property type="entry name" value="Calcineurin-like_PHP"/>
</dbReference>
<dbReference type="SUPFAM" id="SSF56300">
    <property type="entry name" value="Metallo-dependent phosphatases"/>
    <property type="match status" value="1"/>
</dbReference>
<dbReference type="InterPro" id="IPR026843">
    <property type="entry name" value="SbcD_C"/>
</dbReference>
<evidence type="ECO:0000256" key="1">
    <source>
        <dbReference type="ARBA" id="ARBA00010555"/>
    </source>
</evidence>
<keyword evidence="11" id="KW-1185">Reference proteome</keyword>
<keyword evidence="7" id="KW-0233">DNA recombination</keyword>
<accession>A0A133KF10</accession>
<dbReference type="NCBIfam" id="TIGR00619">
    <property type="entry name" value="sbcd"/>
    <property type="match status" value="1"/>
</dbReference>
<comment type="subunit">
    <text evidence="2 7">Heterodimer of SbcC and SbcD.</text>
</comment>
<proteinExistence type="inferred from homology"/>
<dbReference type="GO" id="GO:0008408">
    <property type="term" value="F:3'-5' exonuclease activity"/>
    <property type="evidence" value="ECO:0007669"/>
    <property type="project" value="InterPro"/>
</dbReference>
<name>A0A133KF10_9FIRM</name>